<keyword evidence="2" id="KW-1185">Reference proteome</keyword>
<evidence type="ECO:0000313" key="1">
    <source>
        <dbReference type="EMBL" id="KAK6938160.1"/>
    </source>
</evidence>
<protein>
    <submittedName>
        <fullName evidence="1">Uncharacterized protein</fullName>
    </submittedName>
</protein>
<comment type="caution">
    <text evidence="1">The sequence shown here is derived from an EMBL/GenBank/DDBJ whole genome shotgun (WGS) entry which is preliminary data.</text>
</comment>
<name>A0AAN8ZL66_9MAGN</name>
<reference evidence="1 2" key="1">
    <citation type="submission" date="2023-12" db="EMBL/GenBank/DDBJ databases">
        <title>A high-quality genome assembly for Dillenia turbinata (Dilleniales).</title>
        <authorList>
            <person name="Chanderbali A."/>
        </authorList>
    </citation>
    <scope>NUCLEOTIDE SEQUENCE [LARGE SCALE GENOMIC DNA]</scope>
    <source>
        <strain evidence="1">LSX21</strain>
        <tissue evidence="1">Leaf</tissue>
    </source>
</reference>
<organism evidence="1 2">
    <name type="scientific">Dillenia turbinata</name>
    <dbReference type="NCBI Taxonomy" id="194707"/>
    <lineage>
        <taxon>Eukaryota</taxon>
        <taxon>Viridiplantae</taxon>
        <taxon>Streptophyta</taxon>
        <taxon>Embryophyta</taxon>
        <taxon>Tracheophyta</taxon>
        <taxon>Spermatophyta</taxon>
        <taxon>Magnoliopsida</taxon>
        <taxon>eudicotyledons</taxon>
        <taxon>Gunneridae</taxon>
        <taxon>Pentapetalae</taxon>
        <taxon>Dilleniales</taxon>
        <taxon>Dilleniaceae</taxon>
        <taxon>Dillenia</taxon>
    </lineage>
</organism>
<gene>
    <name evidence="1" type="ORF">RJ641_031668</name>
</gene>
<dbReference type="Proteomes" id="UP001370490">
    <property type="component" value="Unassembled WGS sequence"/>
</dbReference>
<dbReference type="EMBL" id="JBAMMX010000006">
    <property type="protein sequence ID" value="KAK6938160.1"/>
    <property type="molecule type" value="Genomic_DNA"/>
</dbReference>
<proteinExistence type="predicted"/>
<sequence length="195" mass="21890">MGVFKKSFCLDFDFELKMMGLRGAISWQSRLQKRVALSTIATKVRDVEEAARDATNAGDDEGVVGFYFVKPSKVLPSWLLNDFINLSFNQLFARLVSQMETDKTSGTWTPFLSLSVGGISGIKRRDLIRAIPKNRELSDIPKITQVLSHSCLLGSAIFNSWKLEAIPYSSANYMITAYIDCVGRTRSDFSTRAWL</sequence>
<dbReference type="AlphaFoldDB" id="A0AAN8ZL66"/>
<evidence type="ECO:0000313" key="2">
    <source>
        <dbReference type="Proteomes" id="UP001370490"/>
    </source>
</evidence>
<accession>A0AAN8ZL66</accession>